<evidence type="ECO:0000313" key="3">
    <source>
        <dbReference type="Proteomes" id="UP001501455"/>
    </source>
</evidence>
<dbReference type="Proteomes" id="UP001501455">
    <property type="component" value="Unassembled WGS sequence"/>
</dbReference>
<gene>
    <name evidence="2" type="ORF">GCM10019016_128560</name>
</gene>
<keyword evidence="3" id="KW-1185">Reference proteome</keyword>
<evidence type="ECO:0000256" key="1">
    <source>
        <dbReference type="SAM" id="MobiDB-lite"/>
    </source>
</evidence>
<comment type="caution">
    <text evidence="2">The sequence shown here is derived from an EMBL/GenBank/DDBJ whole genome shotgun (WGS) entry which is preliminary data.</text>
</comment>
<proteinExistence type="predicted"/>
<name>A0ABP6UD94_9ACTN</name>
<feature type="compositionally biased region" description="Low complexity" evidence="1">
    <location>
        <begin position="8"/>
        <end position="22"/>
    </location>
</feature>
<protein>
    <submittedName>
        <fullName evidence="2">Uncharacterized protein</fullName>
    </submittedName>
</protein>
<evidence type="ECO:0000313" key="2">
    <source>
        <dbReference type="EMBL" id="GAA3505743.1"/>
    </source>
</evidence>
<accession>A0ABP6UD94</accession>
<sequence length="193" mass="19617">MRRDPRTDSTSTSAPAASSAGVGVAGRGGGAEVAADAAAVADLRGGDRVGGEGEARQLGAQVLHDPGVRDGGAQPHALLADLPVVKVADAVQVHEVVGPTAVEVDLDHHVGAARDRHGGGVLGLRGERLLPAGGAKEVHDRLSSSSRGGVRIEPIRVRRARLAHVLFTRSGLSTPPCTPPVSVTETMKELAGQ</sequence>
<organism evidence="2 3">
    <name type="scientific">Streptomyces prasinosporus</name>
    <dbReference type="NCBI Taxonomy" id="68256"/>
    <lineage>
        <taxon>Bacteria</taxon>
        <taxon>Bacillati</taxon>
        <taxon>Actinomycetota</taxon>
        <taxon>Actinomycetes</taxon>
        <taxon>Kitasatosporales</taxon>
        <taxon>Streptomycetaceae</taxon>
        <taxon>Streptomyces</taxon>
        <taxon>Streptomyces albogriseolus group</taxon>
    </lineage>
</organism>
<reference evidence="3" key="1">
    <citation type="journal article" date="2019" name="Int. J. Syst. Evol. Microbiol.">
        <title>The Global Catalogue of Microorganisms (GCM) 10K type strain sequencing project: providing services to taxonomists for standard genome sequencing and annotation.</title>
        <authorList>
            <consortium name="The Broad Institute Genomics Platform"/>
            <consortium name="The Broad Institute Genome Sequencing Center for Infectious Disease"/>
            <person name="Wu L."/>
            <person name="Ma J."/>
        </authorList>
    </citation>
    <scope>NUCLEOTIDE SEQUENCE [LARGE SCALE GENOMIC DNA]</scope>
    <source>
        <strain evidence="3">JCM 4816</strain>
    </source>
</reference>
<feature type="region of interest" description="Disordered" evidence="1">
    <location>
        <begin position="1"/>
        <end position="28"/>
    </location>
</feature>
<dbReference type="EMBL" id="BAAAXF010000085">
    <property type="protein sequence ID" value="GAA3505743.1"/>
    <property type="molecule type" value="Genomic_DNA"/>
</dbReference>